<protein>
    <submittedName>
        <fullName evidence="1">Uncharacterized protein</fullName>
    </submittedName>
</protein>
<dbReference type="EMBL" id="JABFAA010000013">
    <property type="protein sequence ID" value="MBA0699984.1"/>
    <property type="molecule type" value="Genomic_DNA"/>
</dbReference>
<organism evidence="1 2">
    <name type="scientific">Gossypium aridum</name>
    <name type="common">American cotton</name>
    <name type="synonym">Erioxylum aridum</name>
    <dbReference type="NCBI Taxonomy" id="34290"/>
    <lineage>
        <taxon>Eukaryota</taxon>
        <taxon>Viridiplantae</taxon>
        <taxon>Streptophyta</taxon>
        <taxon>Embryophyta</taxon>
        <taxon>Tracheophyta</taxon>
        <taxon>Spermatophyta</taxon>
        <taxon>Magnoliopsida</taxon>
        <taxon>eudicotyledons</taxon>
        <taxon>Gunneridae</taxon>
        <taxon>Pentapetalae</taxon>
        <taxon>rosids</taxon>
        <taxon>malvids</taxon>
        <taxon>Malvales</taxon>
        <taxon>Malvaceae</taxon>
        <taxon>Malvoideae</taxon>
        <taxon>Gossypium</taxon>
    </lineage>
</organism>
<evidence type="ECO:0000313" key="1">
    <source>
        <dbReference type="EMBL" id="MBA0699984.1"/>
    </source>
</evidence>
<reference evidence="1 2" key="1">
    <citation type="journal article" date="2019" name="Genome Biol. Evol.">
        <title>Insights into the evolution of the New World diploid cottons (Gossypium, subgenus Houzingenia) based on genome sequencing.</title>
        <authorList>
            <person name="Grover C.E."/>
            <person name="Arick M.A. 2nd"/>
            <person name="Thrash A."/>
            <person name="Conover J.L."/>
            <person name="Sanders W.S."/>
            <person name="Peterson D.G."/>
            <person name="Frelichowski J.E."/>
            <person name="Scheffler J.A."/>
            <person name="Scheffler B.E."/>
            <person name="Wendel J.F."/>
        </authorList>
    </citation>
    <scope>NUCLEOTIDE SEQUENCE [LARGE SCALE GENOMIC DNA]</scope>
    <source>
        <strain evidence="1">185</strain>
        <tissue evidence="1">Leaf</tissue>
    </source>
</reference>
<keyword evidence="2" id="KW-1185">Reference proteome</keyword>
<comment type="caution">
    <text evidence="1">The sequence shown here is derived from an EMBL/GenBank/DDBJ whole genome shotgun (WGS) entry which is preliminary data.</text>
</comment>
<evidence type="ECO:0000313" key="2">
    <source>
        <dbReference type="Proteomes" id="UP000593577"/>
    </source>
</evidence>
<dbReference type="Proteomes" id="UP000593577">
    <property type="component" value="Unassembled WGS sequence"/>
</dbReference>
<sequence>MGELEPPPQFIPLLFSNT</sequence>
<accession>A0A7J8YLV9</accession>
<name>A0A7J8YLV9_GOSAI</name>
<gene>
    <name evidence="1" type="ORF">Goari_001575</name>
</gene>
<dbReference type="AlphaFoldDB" id="A0A7J8YLV9"/>
<proteinExistence type="predicted"/>